<proteinExistence type="predicted"/>
<accession>A0A1N7M4W0</accession>
<sequence>MPKAEPMSALFSRMLSAVEKRARYAHTLNEIARLSPRLCCDLGICPEEAPQLAHRAVYGH</sequence>
<dbReference type="AlphaFoldDB" id="A0A1N7M4W0"/>
<reference evidence="3" key="1">
    <citation type="submission" date="2017-01" db="EMBL/GenBank/DDBJ databases">
        <authorList>
            <person name="Varghese N."/>
            <person name="Submissions S."/>
        </authorList>
    </citation>
    <scope>NUCLEOTIDE SEQUENCE [LARGE SCALE GENOMIC DNA]</scope>
    <source>
        <strain evidence="3">DSM 19945</strain>
    </source>
</reference>
<dbReference type="InterPro" id="IPR009506">
    <property type="entry name" value="YjiS-like"/>
</dbReference>
<gene>
    <name evidence="2" type="ORF">SAMN05421580_105117</name>
</gene>
<dbReference type="Pfam" id="PF06568">
    <property type="entry name" value="YjiS-like"/>
    <property type="match status" value="1"/>
</dbReference>
<evidence type="ECO:0000259" key="1">
    <source>
        <dbReference type="Pfam" id="PF06568"/>
    </source>
</evidence>
<dbReference type="Proteomes" id="UP000186221">
    <property type="component" value="Unassembled WGS sequence"/>
</dbReference>
<organism evidence="2 3">
    <name type="scientific">Rhodobacter aestuarii</name>
    <dbReference type="NCBI Taxonomy" id="453582"/>
    <lineage>
        <taxon>Bacteria</taxon>
        <taxon>Pseudomonadati</taxon>
        <taxon>Pseudomonadota</taxon>
        <taxon>Alphaproteobacteria</taxon>
        <taxon>Rhodobacterales</taxon>
        <taxon>Rhodobacter group</taxon>
        <taxon>Rhodobacter</taxon>
    </lineage>
</organism>
<evidence type="ECO:0000313" key="2">
    <source>
        <dbReference type="EMBL" id="SIS81156.1"/>
    </source>
</evidence>
<name>A0A1N7M4W0_9RHOB</name>
<evidence type="ECO:0000313" key="3">
    <source>
        <dbReference type="Proteomes" id="UP000186221"/>
    </source>
</evidence>
<feature type="domain" description="YjiS-like" evidence="1">
    <location>
        <begin position="16"/>
        <end position="49"/>
    </location>
</feature>
<keyword evidence="3" id="KW-1185">Reference proteome</keyword>
<dbReference type="EMBL" id="FTOG01000005">
    <property type="protein sequence ID" value="SIS81156.1"/>
    <property type="molecule type" value="Genomic_DNA"/>
</dbReference>
<protein>
    <recommendedName>
        <fullName evidence="1">YjiS-like domain-containing protein</fullName>
    </recommendedName>
</protein>